<evidence type="ECO:0000256" key="1">
    <source>
        <dbReference type="ARBA" id="ARBA00001913"/>
    </source>
</evidence>
<keyword evidence="5" id="KW-0106">Calcium</keyword>
<evidence type="ECO:0000256" key="2">
    <source>
        <dbReference type="ARBA" id="ARBA00008779"/>
    </source>
</evidence>
<sequence length="627" mass="71447">MTLSMKKKVTCIEFCIAIYITVLFMKVQASVTKVNNNNDERPPNVIIIMADDMGFNDVSFHGSNQFYTPNIDALAYHGVILNQYYTAPLCTPSRSAFMTGKYPFNIGMQHSVIVSDEPWGLGLNEKILPQYFKEAGYDTHLIGKWHLGFYKEIYTPTHRGFDTHFGYLGPHIDYYNHKIWYSDRNYSHALDMRSNLELNYTVDGQYATNLFTNAAIDVIDNHSPEKPLFLMLNHLAPHAGNEDNPFQAPEEEIQKFSYIKDVKRRTLAAMVSILDREIGRVVQKLNEKNLLENSIIVFFSDNGAPSIAVHSNAGSNYPLRGQKNTPWNGAVRTPSVIWSPLIKSPNRVFNGLFHISDWLPTLLHATGFKLDLNGIDGINQWNSISHDTPEERREVAINIDEEYQYASLIVDQYKLINGTTANGSLDHWMGILDEAEKATENYEIAVQNSIVFQTLEFYRKNHTEIIDIASMRENAIVSCPGTTQIKCDPLQAPCLFDLSQDPCERNNLASIKPYKVKKLLQRLSELQSKMVPKGNQPADLNSNPMYFNETWGWWMESTEQDWDTLVLVELKIKQEIDKVRLFSTETSSWLVTAILIALTGLALLAFVILSVIKRKRSPAKKNEIMIN</sequence>
<dbReference type="SUPFAM" id="SSF53649">
    <property type="entry name" value="Alkaline phosphatase-like"/>
    <property type="match status" value="1"/>
</dbReference>
<dbReference type="PROSITE" id="PS00149">
    <property type="entry name" value="SULFATASE_2"/>
    <property type="match status" value="1"/>
</dbReference>
<keyword evidence="7" id="KW-0472">Membrane</keyword>
<evidence type="ECO:0000256" key="7">
    <source>
        <dbReference type="SAM" id="Phobius"/>
    </source>
</evidence>
<comment type="cofactor">
    <cofactor evidence="1">
        <name>Ca(2+)</name>
        <dbReference type="ChEBI" id="CHEBI:29108"/>
    </cofactor>
</comment>
<protein>
    <submittedName>
        <fullName evidence="10">CSON013845 protein</fullName>
    </submittedName>
</protein>
<dbReference type="PANTHER" id="PTHR10342">
    <property type="entry name" value="ARYLSULFATASE"/>
    <property type="match status" value="1"/>
</dbReference>
<dbReference type="Gene3D" id="3.30.1120.10">
    <property type="match status" value="1"/>
</dbReference>
<dbReference type="InterPro" id="IPR000917">
    <property type="entry name" value="Sulfatase_N"/>
</dbReference>
<gene>
    <name evidence="10" type="primary">CSON013845</name>
</gene>
<dbReference type="EMBL" id="UFQS01000723">
    <property type="protein sequence ID" value="SSX06412.1"/>
    <property type="molecule type" value="Genomic_DNA"/>
</dbReference>
<reference evidence="9" key="1">
    <citation type="submission" date="2018-04" db="EMBL/GenBank/DDBJ databases">
        <authorList>
            <person name="Go L.Y."/>
            <person name="Mitchell J.A."/>
        </authorList>
    </citation>
    <scope>NUCLEOTIDE SEQUENCE</scope>
    <source>
        <tissue evidence="9">Whole organism</tissue>
    </source>
</reference>
<accession>A0A336M966</accession>
<evidence type="ECO:0000313" key="9">
    <source>
        <dbReference type="EMBL" id="SSX06412.1"/>
    </source>
</evidence>
<dbReference type="InterPro" id="IPR047115">
    <property type="entry name" value="ARSB"/>
</dbReference>
<feature type="transmembrane region" description="Helical" evidence="7">
    <location>
        <begin position="589"/>
        <end position="612"/>
    </location>
</feature>
<dbReference type="VEuPathDB" id="VectorBase:CSON013845"/>
<evidence type="ECO:0000256" key="3">
    <source>
        <dbReference type="ARBA" id="ARBA00022723"/>
    </source>
</evidence>
<dbReference type="PANTHER" id="PTHR10342:SF264">
    <property type="entry name" value="MIP05773P-RELATED"/>
    <property type="match status" value="1"/>
</dbReference>
<keyword evidence="7" id="KW-1133">Transmembrane helix</keyword>
<evidence type="ECO:0000313" key="10">
    <source>
        <dbReference type="EMBL" id="SSX26765.1"/>
    </source>
</evidence>
<dbReference type="InterPro" id="IPR024607">
    <property type="entry name" value="Sulfatase_CS"/>
</dbReference>
<dbReference type="PROSITE" id="PS00523">
    <property type="entry name" value="SULFATASE_1"/>
    <property type="match status" value="1"/>
</dbReference>
<dbReference type="Gene3D" id="3.40.720.10">
    <property type="entry name" value="Alkaline Phosphatase, subunit A"/>
    <property type="match status" value="1"/>
</dbReference>
<feature type="domain" description="Sulfatase N-terminal" evidence="8">
    <location>
        <begin position="43"/>
        <end position="367"/>
    </location>
</feature>
<keyword evidence="6" id="KW-0325">Glycoprotein</keyword>
<name>A0A336M966_CULSO</name>
<evidence type="ECO:0000256" key="5">
    <source>
        <dbReference type="ARBA" id="ARBA00022837"/>
    </source>
</evidence>
<comment type="similarity">
    <text evidence="2">Belongs to the sulfatase family.</text>
</comment>
<reference evidence="10" key="2">
    <citation type="submission" date="2018-07" db="EMBL/GenBank/DDBJ databases">
        <authorList>
            <person name="Quirk P.G."/>
            <person name="Krulwich T.A."/>
        </authorList>
    </citation>
    <scope>NUCLEOTIDE SEQUENCE</scope>
</reference>
<dbReference type="InterPro" id="IPR017850">
    <property type="entry name" value="Alkaline_phosphatase_core_sf"/>
</dbReference>
<evidence type="ECO:0000259" key="8">
    <source>
        <dbReference type="Pfam" id="PF00884"/>
    </source>
</evidence>
<dbReference type="OMA" id="FHNGNWE"/>
<evidence type="ECO:0000256" key="4">
    <source>
        <dbReference type="ARBA" id="ARBA00022801"/>
    </source>
</evidence>
<dbReference type="AlphaFoldDB" id="A0A336M966"/>
<keyword evidence="7" id="KW-0812">Transmembrane</keyword>
<keyword evidence="3" id="KW-0479">Metal-binding</keyword>
<dbReference type="Pfam" id="PF00884">
    <property type="entry name" value="Sulfatase"/>
    <property type="match status" value="1"/>
</dbReference>
<keyword evidence="4" id="KW-0378">Hydrolase</keyword>
<organism evidence="10">
    <name type="scientific">Culicoides sonorensis</name>
    <name type="common">Biting midge</name>
    <dbReference type="NCBI Taxonomy" id="179676"/>
    <lineage>
        <taxon>Eukaryota</taxon>
        <taxon>Metazoa</taxon>
        <taxon>Ecdysozoa</taxon>
        <taxon>Arthropoda</taxon>
        <taxon>Hexapoda</taxon>
        <taxon>Insecta</taxon>
        <taxon>Pterygota</taxon>
        <taxon>Neoptera</taxon>
        <taxon>Endopterygota</taxon>
        <taxon>Diptera</taxon>
        <taxon>Nematocera</taxon>
        <taxon>Chironomoidea</taxon>
        <taxon>Ceratopogonidae</taxon>
        <taxon>Ceratopogoninae</taxon>
        <taxon>Culicoides</taxon>
        <taxon>Monoculicoides</taxon>
    </lineage>
</organism>
<dbReference type="GO" id="GO:0008484">
    <property type="term" value="F:sulfuric ester hydrolase activity"/>
    <property type="evidence" value="ECO:0007669"/>
    <property type="project" value="InterPro"/>
</dbReference>
<dbReference type="EMBL" id="UFQT01000723">
    <property type="protein sequence ID" value="SSX26765.1"/>
    <property type="molecule type" value="Genomic_DNA"/>
</dbReference>
<proteinExistence type="inferred from homology"/>
<evidence type="ECO:0000256" key="6">
    <source>
        <dbReference type="ARBA" id="ARBA00023180"/>
    </source>
</evidence>
<dbReference type="GO" id="GO:0046872">
    <property type="term" value="F:metal ion binding"/>
    <property type="evidence" value="ECO:0007669"/>
    <property type="project" value="UniProtKB-KW"/>
</dbReference>
<dbReference type="CDD" id="cd16029">
    <property type="entry name" value="4-S"/>
    <property type="match status" value="1"/>
</dbReference>